<keyword evidence="6" id="KW-0862">Zinc</keyword>
<dbReference type="PROSITE" id="PS00381">
    <property type="entry name" value="CLP_PROTEASE_SER"/>
    <property type="match status" value="1"/>
</dbReference>
<feature type="compositionally biased region" description="Pro residues" evidence="9">
    <location>
        <begin position="39"/>
        <end position="53"/>
    </location>
</feature>
<evidence type="ECO:0000256" key="6">
    <source>
        <dbReference type="PROSITE-ProRule" id="PRU00453"/>
    </source>
</evidence>
<evidence type="ECO:0000256" key="7">
    <source>
        <dbReference type="PROSITE-ProRule" id="PRU10085"/>
    </source>
</evidence>
<keyword evidence="6" id="KW-0479">Metal-binding</keyword>
<evidence type="ECO:0000256" key="4">
    <source>
        <dbReference type="ARBA" id="ARBA00022825"/>
    </source>
</evidence>
<dbReference type="EMBL" id="BSXW01000104">
    <property type="protein sequence ID" value="GMF12111.1"/>
    <property type="molecule type" value="Genomic_DNA"/>
</dbReference>
<dbReference type="GO" id="GO:0009368">
    <property type="term" value="C:endopeptidase Clp complex"/>
    <property type="evidence" value="ECO:0007669"/>
    <property type="project" value="TreeGrafter"/>
</dbReference>
<keyword evidence="4" id="KW-0720">Serine protease</keyword>
<dbReference type="PANTHER" id="PTHR10381">
    <property type="entry name" value="ATP-DEPENDENT CLP PROTEASE PROTEOLYTIC SUBUNIT"/>
    <property type="match status" value="1"/>
</dbReference>
<feature type="active site" evidence="7">
    <location>
        <position position="277"/>
    </location>
</feature>
<evidence type="ECO:0000256" key="9">
    <source>
        <dbReference type="SAM" id="MobiDB-lite"/>
    </source>
</evidence>
<name>A0A9W6TF82_9STRA</name>
<dbReference type="CDD" id="cd07017">
    <property type="entry name" value="S14_ClpP_2"/>
    <property type="match status" value="1"/>
</dbReference>
<dbReference type="OrthoDB" id="2017408at2759"/>
<sequence>MAQLCAVCETAEAKYKCPTCRAPYCSLVCCKKHKETPCEPAPAPEKPQEPTPAPADATNATETAEDDAAEKLTEEQMGVLRTSAGVKEMLANPAITQALTQHSAYLRLHHLEGTTTIIEVISPITSTFVPVSRKSTIQLQFPNRRFDSGSTLEAETAKMLPRTSKKLQTPLRRGLHSVVSSLVPMVLEQSSRGERVFDIYSRLLKERIVFVHGPVNDDMASLVTAQLLFLESENPEKDVYMYINSPGGIVSSGLAIYDTMQYIQPKVNTLCMGQAASMGSLLLAGGAPGCRSALPNSRPSGGAQGMASDIAIQAEEIIKLRTRLNGLYASHTGKPIKVIEQAMDRDLFMDPREAQEFGIIDTIVANRKPTQT</sequence>
<dbReference type="FunFam" id="3.90.226.10:FF:000001">
    <property type="entry name" value="ATP-dependent Clp protease proteolytic subunit"/>
    <property type="match status" value="1"/>
</dbReference>
<dbReference type="GO" id="GO:0004252">
    <property type="term" value="F:serine-type endopeptidase activity"/>
    <property type="evidence" value="ECO:0007669"/>
    <property type="project" value="UniProtKB-EC"/>
</dbReference>
<accession>A0A9W6TF82</accession>
<dbReference type="Gene3D" id="3.30.60.190">
    <property type="match status" value="1"/>
</dbReference>
<dbReference type="PANTHER" id="PTHR10381:SF11">
    <property type="entry name" value="ATP-DEPENDENT CLP PROTEASE PROTEOLYTIC SUBUNIT, MITOCHONDRIAL"/>
    <property type="match status" value="1"/>
</dbReference>
<protein>
    <recommendedName>
        <fullName evidence="8">ATP-dependent Clp protease proteolytic subunit</fullName>
    </recommendedName>
</protein>
<comment type="caution">
    <text evidence="11">The sequence shown here is derived from an EMBL/GenBank/DDBJ whole genome shotgun (WGS) entry which is preliminary data.</text>
</comment>
<evidence type="ECO:0000313" key="12">
    <source>
        <dbReference type="Proteomes" id="UP001165083"/>
    </source>
</evidence>
<feature type="region of interest" description="Disordered" evidence="9">
    <location>
        <begin position="39"/>
        <end position="67"/>
    </location>
</feature>
<organism evidence="11 12">
    <name type="scientific">Phytophthora lilii</name>
    <dbReference type="NCBI Taxonomy" id="2077276"/>
    <lineage>
        <taxon>Eukaryota</taxon>
        <taxon>Sar</taxon>
        <taxon>Stramenopiles</taxon>
        <taxon>Oomycota</taxon>
        <taxon>Peronosporomycetes</taxon>
        <taxon>Peronosporales</taxon>
        <taxon>Peronosporaceae</taxon>
        <taxon>Phytophthora</taxon>
    </lineage>
</organism>
<dbReference type="CDD" id="cd23024">
    <property type="entry name" value="zf-HIT_ZNHIT2-3"/>
    <property type="match status" value="1"/>
</dbReference>
<dbReference type="PRINTS" id="PR00127">
    <property type="entry name" value="CLPPROTEASEP"/>
</dbReference>
<dbReference type="GO" id="GO:0004176">
    <property type="term" value="F:ATP-dependent peptidase activity"/>
    <property type="evidence" value="ECO:0007669"/>
    <property type="project" value="InterPro"/>
</dbReference>
<keyword evidence="6" id="KW-0863">Zinc-finger</keyword>
<keyword evidence="2" id="KW-0645">Protease</keyword>
<dbReference type="InterPro" id="IPR001907">
    <property type="entry name" value="ClpP"/>
</dbReference>
<dbReference type="InterPro" id="IPR007529">
    <property type="entry name" value="Znf_HIT"/>
</dbReference>
<proteinExistence type="inferred from homology"/>
<dbReference type="SUPFAM" id="SSF144232">
    <property type="entry name" value="HIT/MYND zinc finger-like"/>
    <property type="match status" value="1"/>
</dbReference>
<dbReference type="GO" id="GO:0006515">
    <property type="term" value="P:protein quality control for misfolded or incompletely synthesized proteins"/>
    <property type="evidence" value="ECO:0007669"/>
    <property type="project" value="TreeGrafter"/>
</dbReference>
<dbReference type="InterPro" id="IPR018215">
    <property type="entry name" value="ClpP_Ser_AS"/>
</dbReference>
<dbReference type="PROSITE" id="PS51083">
    <property type="entry name" value="ZF_HIT"/>
    <property type="match status" value="1"/>
</dbReference>
<dbReference type="InterPro" id="IPR023562">
    <property type="entry name" value="ClpP/TepA"/>
</dbReference>
<dbReference type="GO" id="GO:0051117">
    <property type="term" value="F:ATPase binding"/>
    <property type="evidence" value="ECO:0007669"/>
    <property type="project" value="TreeGrafter"/>
</dbReference>
<dbReference type="GO" id="GO:0008270">
    <property type="term" value="F:zinc ion binding"/>
    <property type="evidence" value="ECO:0007669"/>
    <property type="project" value="UniProtKB-UniRule"/>
</dbReference>
<evidence type="ECO:0000259" key="10">
    <source>
        <dbReference type="PROSITE" id="PS51083"/>
    </source>
</evidence>
<dbReference type="Gene3D" id="3.90.226.10">
    <property type="entry name" value="2-enoyl-CoA Hydratase, Chain A, domain 1"/>
    <property type="match status" value="1"/>
</dbReference>
<dbReference type="HAMAP" id="MF_00444">
    <property type="entry name" value="ClpP"/>
    <property type="match status" value="1"/>
</dbReference>
<comment type="similarity">
    <text evidence="1 8">Belongs to the peptidase S14 family.</text>
</comment>
<evidence type="ECO:0000256" key="3">
    <source>
        <dbReference type="ARBA" id="ARBA00022801"/>
    </source>
</evidence>
<comment type="catalytic activity">
    <reaction evidence="5 7">
        <text>Hydrolysis of proteins to small peptides in the presence of ATP and magnesium. alpha-casein is the usual test substrate. In the absence of ATP, only oligopeptides shorter than five residues are hydrolyzed (such as succinyl-Leu-Tyr-|-NHMec, and Leu-Tyr-Leu-|-Tyr-Trp, in which cleavage of the -Tyr-|-Leu- and -Tyr-|-Trp bonds also occurs).</text>
        <dbReference type="EC" id="3.4.21.92"/>
    </reaction>
</comment>
<keyword evidence="12" id="KW-1185">Reference proteome</keyword>
<evidence type="ECO:0000256" key="2">
    <source>
        <dbReference type="ARBA" id="ARBA00022670"/>
    </source>
</evidence>
<evidence type="ECO:0000313" key="11">
    <source>
        <dbReference type="EMBL" id="GMF12111.1"/>
    </source>
</evidence>
<evidence type="ECO:0000256" key="8">
    <source>
        <dbReference type="RuleBase" id="RU003567"/>
    </source>
</evidence>
<feature type="domain" description="HIT-type" evidence="10">
    <location>
        <begin position="5"/>
        <end position="38"/>
    </location>
</feature>
<reference evidence="11" key="1">
    <citation type="submission" date="2023-04" db="EMBL/GenBank/DDBJ databases">
        <title>Phytophthora lilii NBRC 32176.</title>
        <authorList>
            <person name="Ichikawa N."/>
            <person name="Sato H."/>
            <person name="Tonouchi N."/>
        </authorList>
    </citation>
    <scope>NUCLEOTIDE SEQUENCE</scope>
    <source>
        <strain evidence="11">NBRC 32176</strain>
    </source>
</reference>
<dbReference type="NCBIfam" id="NF001368">
    <property type="entry name" value="PRK00277.1"/>
    <property type="match status" value="1"/>
</dbReference>
<evidence type="ECO:0000256" key="5">
    <source>
        <dbReference type="ARBA" id="ARBA00034021"/>
    </source>
</evidence>
<dbReference type="AlphaFoldDB" id="A0A9W6TF82"/>
<gene>
    <name evidence="11" type="ORF">Plil01_000276500</name>
</gene>
<dbReference type="Pfam" id="PF00574">
    <property type="entry name" value="CLP_protease"/>
    <property type="match status" value="1"/>
</dbReference>
<dbReference type="InterPro" id="IPR029045">
    <property type="entry name" value="ClpP/crotonase-like_dom_sf"/>
</dbReference>
<dbReference type="Proteomes" id="UP001165083">
    <property type="component" value="Unassembled WGS sequence"/>
</dbReference>
<evidence type="ECO:0000256" key="1">
    <source>
        <dbReference type="ARBA" id="ARBA00007039"/>
    </source>
</evidence>
<dbReference type="Pfam" id="PF04438">
    <property type="entry name" value="zf-HIT"/>
    <property type="match status" value="1"/>
</dbReference>
<keyword evidence="3" id="KW-0378">Hydrolase</keyword>
<dbReference type="SUPFAM" id="SSF52096">
    <property type="entry name" value="ClpP/crotonase"/>
    <property type="match status" value="1"/>
</dbReference>